<dbReference type="GO" id="GO:0003677">
    <property type="term" value="F:DNA binding"/>
    <property type="evidence" value="ECO:0007669"/>
    <property type="project" value="UniProtKB-KW"/>
</dbReference>
<dbReference type="InterPro" id="IPR000792">
    <property type="entry name" value="Tscrpt_reg_LuxR_C"/>
</dbReference>
<dbReference type="PANTHER" id="PTHR44688">
    <property type="entry name" value="DNA-BINDING TRANSCRIPTIONAL ACTIVATOR DEVR_DOSR"/>
    <property type="match status" value="1"/>
</dbReference>
<feature type="non-terminal residue" evidence="5">
    <location>
        <position position="1"/>
    </location>
</feature>
<dbReference type="GO" id="GO:0006355">
    <property type="term" value="P:regulation of DNA-templated transcription"/>
    <property type="evidence" value="ECO:0007669"/>
    <property type="project" value="InterPro"/>
</dbReference>
<dbReference type="SMART" id="SM00421">
    <property type="entry name" value="HTH_LUXR"/>
    <property type="match status" value="1"/>
</dbReference>
<evidence type="ECO:0000256" key="2">
    <source>
        <dbReference type="ARBA" id="ARBA00023125"/>
    </source>
</evidence>
<dbReference type="AlphaFoldDB" id="A0A0F9BYX7"/>
<evidence type="ECO:0000256" key="3">
    <source>
        <dbReference type="ARBA" id="ARBA00023163"/>
    </source>
</evidence>
<name>A0A0F9BYX7_9ZZZZ</name>
<dbReference type="PROSITE" id="PS00622">
    <property type="entry name" value="HTH_LUXR_1"/>
    <property type="match status" value="1"/>
</dbReference>
<keyword evidence="1" id="KW-0805">Transcription regulation</keyword>
<accession>A0A0F9BYX7</accession>
<dbReference type="CDD" id="cd06170">
    <property type="entry name" value="LuxR_C_like"/>
    <property type="match status" value="1"/>
</dbReference>
<comment type="caution">
    <text evidence="5">The sequence shown here is derived from an EMBL/GenBank/DDBJ whole genome shotgun (WGS) entry which is preliminary data.</text>
</comment>
<reference evidence="5" key="1">
    <citation type="journal article" date="2015" name="Nature">
        <title>Complex archaea that bridge the gap between prokaryotes and eukaryotes.</title>
        <authorList>
            <person name="Spang A."/>
            <person name="Saw J.H."/>
            <person name="Jorgensen S.L."/>
            <person name="Zaremba-Niedzwiedzka K."/>
            <person name="Martijn J."/>
            <person name="Lind A.E."/>
            <person name="van Eijk R."/>
            <person name="Schleper C."/>
            <person name="Guy L."/>
            <person name="Ettema T.J."/>
        </authorList>
    </citation>
    <scope>NUCLEOTIDE SEQUENCE</scope>
</reference>
<gene>
    <name evidence="5" type="ORF">LCGC14_2388190</name>
</gene>
<dbReference type="PANTHER" id="PTHR44688:SF16">
    <property type="entry name" value="DNA-BINDING TRANSCRIPTIONAL ACTIVATOR DEVR_DOSR"/>
    <property type="match status" value="1"/>
</dbReference>
<evidence type="ECO:0000256" key="1">
    <source>
        <dbReference type="ARBA" id="ARBA00023015"/>
    </source>
</evidence>
<dbReference type="PROSITE" id="PS50043">
    <property type="entry name" value="HTH_LUXR_2"/>
    <property type="match status" value="1"/>
</dbReference>
<dbReference type="SUPFAM" id="SSF46894">
    <property type="entry name" value="C-terminal effector domain of the bipartite response regulators"/>
    <property type="match status" value="1"/>
</dbReference>
<evidence type="ECO:0000313" key="5">
    <source>
        <dbReference type="EMBL" id="KKL27135.1"/>
    </source>
</evidence>
<sequence length="72" mass="8294">LEKPTSPFDELTDREREILMLLSEGLTNREIGERLHLGEKTIKHYMTNVLQKLQVRNRVEAALIATKEMSAS</sequence>
<feature type="domain" description="HTH luxR-type" evidence="4">
    <location>
        <begin position="4"/>
        <end position="69"/>
    </location>
</feature>
<keyword evidence="3" id="KW-0804">Transcription</keyword>
<protein>
    <recommendedName>
        <fullName evidence="4">HTH luxR-type domain-containing protein</fullName>
    </recommendedName>
</protein>
<dbReference type="Gene3D" id="1.10.10.10">
    <property type="entry name" value="Winged helix-like DNA-binding domain superfamily/Winged helix DNA-binding domain"/>
    <property type="match status" value="1"/>
</dbReference>
<dbReference type="InterPro" id="IPR036388">
    <property type="entry name" value="WH-like_DNA-bd_sf"/>
</dbReference>
<dbReference type="Pfam" id="PF00196">
    <property type="entry name" value="GerE"/>
    <property type="match status" value="1"/>
</dbReference>
<dbReference type="PRINTS" id="PR00038">
    <property type="entry name" value="HTHLUXR"/>
</dbReference>
<evidence type="ECO:0000259" key="4">
    <source>
        <dbReference type="PROSITE" id="PS50043"/>
    </source>
</evidence>
<proteinExistence type="predicted"/>
<keyword evidence="2" id="KW-0238">DNA-binding</keyword>
<dbReference type="EMBL" id="LAZR01035578">
    <property type="protein sequence ID" value="KKL27135.1"/>
    <property type="molecule type" value="Genomic_DNA"/>
</dbReference>
<organism evidence="5">
    <name type="scientific">marine sediment metagenome</name>
    <dbReference type="NCBI Taxonomy" id="412755"/>
    <lineage>
        <taxon>unclassified sequences</taxon>
        <taxon>metagenomes</taxon>
        <taxon>ecological metagenomes</taxon>
    </lineage>
</organism>
<dbReference type="InterPro" id="IPR016032">
    <property type="entry name" value="Sig_transdc_resp-reg_C-effctor"/>
</dbReference>